<feature type="region of interest" description="Disordered" evidence="1">
    <location>
        <begin position="203"/>
        <end position="226"/>
    </location>
</feature>
<sequence length="312" mass="35142">MRAMGFVGRAIVAALLVAAGASAAGNVSLVPSGFTSAEMVKRFHGFGGWHVEDRSCDKYVYGRLWDADCMKRRPPAGEILPLLVTGTPYTGTRSVAELFAAMDVEADHEAYADMATVSAVHAFNDFVGGVPYPRSSEQTPWWKTRIISNRYDYQNAFRPRWKHAVHLTRCPLRVVQRLMGAGAPVIRFLEAFTEWPRLRYRRSGASRPASPPKRPATSSRRARPSPRARDCLRARVLFGQPYRSLKCCFRCCVLYWLESTRLGANIRFHAKREKTVLDEVRGKHDTVWETSSRLARYNKANPDDGDYGLDPS</sequence>
<feature type="chain" id="PRO_5045208215" evidence="2">
    <location>
        <begin position="24"/>
        <end position="312"/>
    </location>
</feature>
<gene>
    <name evidence="3" type="ORF">SO694_00010176</name>
</gene>
<dbReference type="EMBL" id="JBBJCI010000023">
    <property type="protein sequence ID" value="KAK7254605.1"/>
    <property type="molecule type" value="Genomic_DNA"/>
</dbReference>
<evidence type="ECO:0000313" key="3">
    <source>
        <dbReference type="EMBL" id="KAK7254605.1"/>
    </source>
</evidence>
<evidence type="ECO:0000256" key="1">
    <source>
        <dbReference type="SAM" id="MobiDB-lite"/>
    </source>
</evidence>
<feature type="signal peptide" evidence="2">
    <location>
        <begin position="1"/>
        <end position="23"/>
    </location>
</feature>
<keyword evidence="4" id="KW-1185">Reference proteome</keyword>
<organism evidence="3 4">
    <name type="scientific">Aureococcus anophagefferens</name>
    <name type="common">Harmful bloom alga</name>
    <dbReference type="NCBI Taxonomy" id="44056"/>
    <lineage>
        <taxon>Eukaryota</taxon>
        <taxon>Sar</taxon>
        <taxon>Stramenopiles</taxon>
        <taxon>Ochrophyta</taxon>
        <taxon>Pelagophyceae</taxon>
        <taxon>Pelagomonadales</taxon>
        <taxon>Pelagomonadaceae</taxon>
        <taxon>Aureococcus</taxon>
    </lineage>
</organism>
<reference evidence="3 4" key="1">
    <citation type="submission" date="2024-03" db="EMBL/GenBank/DDBJ databases">
        <title>Aureococcus anophagefferens CCMP1851 and Kratosvirus quantuckense: Draft genome of a second virus-susceptible host strain in the model system.</title>
        <authorList>
            <person name="Chase E."/>
            <person name="Truchon A.R."/>
            <person name="Schepens W."/>
            <person name="Wilhelm S.W."/>
        </authorList>
    </citation>
    <scope>NUCLEOTIDE SEQUENCE [LARGE SCALE GENOMIC DNA]</scope>
    <source>
        <strain evidence="3 4">CCMP1851</strain>
    </source>
</reference>
<accession>A0ABR1GFC5</accession>
<evidence type="ECO:0000313" key="4">
    <source>
        <dbReference type="Proteomes" id="UP001363151"/>
    </source>
</evidence>
<proteinExistence type="predicted"/>
<protein>
    <submittedName>
        <fullName evidence="3">Uncharacterized protein</fullName>
    </submittedName>
</protein>
<name>A0ABR1GFC5_AURAN</name>
<dbReference type="Proteomes" id="UP001363151">
    <property type="component" value="Unassembled WGS sequence"/>
</dbReference>
<evidence type="ECO:0000256" key="2">
    <source>
        <dbReference type="SAM" id="SignalP"/>
    </source>
</evidence>
<keyword evidence="2" id="KW-0732">Signal</keyword>
<comment type="caution">
    <text evidence="3">The sequence shown here is derived from an EMBL/GenBank/DDBJ whole genome shotgun (WGS) entry which is preliminary data.</text>
</comment>